<evidence type="ECO:0000256" key="1">
    <source>
        <dbReference type="ARBA" id="ARBA00022723"/>
    </source>
</evidence>
<dbReference type="CDD" id="cd07253">
    <property type="entry name" value="GLOD5"/>
    <property type="match status" value="1"/>
</dbReference>
<accession>A0ABU4XLK6</accession>
<evidence type="ECO:0000259" key="2">
    <source>
        <dbReference type="PROSITE" id="PS51819"/>
    </source>
</evidence>
<dbReference type="InterPro" id="IPR029068">
    <property type="entry name" value="Glyas_Bleomycin-R_OHBP_Dase"/>
</dbReference>
<dbReference type="Gene3D" id="3.10.180.10">
    <property type="entry name" value="2,3-Dihydroxybiphenyl 1,2-Dioxygenase, domain 1"/>
    <property type="match status" value="1"/>
</dbReference>
<keyword evidence="1" id="KW-0479">Metal-binding</keyword>
<dbReference type="SUPFAM" id="SSF54593">
    <property type="entry name" value="Glyoxalase/Bleomycin resistance protein/Dihydroxybiphenyl dioxygenase"/>
    <property type="match status" value="1"/>
</dbReference>
<dbReference type="PROSITE" id="PS00934">
    <property type="entry name" value="GLYOXALASE_I_1"/>
    <property type="match status" value="1"/>
</dbReference>
<protein>
    <submittedName>
        <fullName evidence="3">VOC family protein</fullName>
    </submittedName>
</protein>
<proteinExistence type="predicted"/>
<evidence type="ECO:0000313" key="3">
    <source>
        <dbReference type="EMBL" id="MDX8475615.1"/>
    </source>
</evidence>
<dbReference type="InterPro" id="IPR050383">
    <property type="entry name" value="GlyoxalaseI/FosfomycinResist"/>
</dbReference>
<gene>
    <name evidence="3" type="ORF">RFM27_26370</name>
</gene>
<name>A0ABU4XLK6_9HYPH</name>
<dbReference type="PANTHER" id="PTHR21366">
    <property type="entry name" value="GLYOXALASE FAMILY PROTEIN"/>
    <property type="match status" value="1"/>
</dbReference>
<reference evidence="3 4" key="1">
    <citation type="submission" date="2023-08" db="EMBL/GenBank/DDBJ databases">
        <title>Implementing the SeqCode for naming new Mesorhizobium species isolated from Vachellia karroo root nodules.</title>
        <authorList>
            <person name="Van Lill M."/>
        </authorList>
    </citation>
    <scope>NUCLEOTIDE SEQUENCE [LARGE SCALE GENOMIC DNA]</scope>
    <source>
        <strain evidence="3 4">VK23A</strain>
    </source>
</reference>
<evidence type="ECO:0000313" key="4">
    <source>
        <dbReference type="Proteomes" id="UP001271780"/>
    </source>
</evidence>
<organism evidence="3 4">
    <name type="scientific">Mesorhizobium dulcispinae</name>
    <dbReference type="NCBI Taxonomy" id="3072316"/>
    <lineage>
        <taxon>Bacteria</taxon>
        <taxon>Pseudomonadati</taxon>
        <taxon>Pseudomonadota</taxon>
        <taxon>Alphaproteobacteria</taxon>
        <taxon>Hyphomicrobiales</taxon>
        <taxon>Phyllobacteriaceae</taxon>
        <taxon>Mesorhizobium</taxon>
    </lineage>
</organism>
<keyword evidence="4" id="KW-1185">Reference proteome</keyword>
<dbReference type="EMBL" id="JAVIIZ010000021">
    <property type="protein sequence ID" value="MDX8475615.1"/>
    <property type="molecule type" value="Genomic_DNA"/>
</dbReference>
<feature type="domain" description="VOC" evidence="2">
    <location>
        <begin position="4"/>
        <end position="124"/>
    </location>
</feature>
<sequence>MIAGIDHVVLTVRSVEATCDFYQRVLGMRRLDEPNRPTALLFGTQKINLHEVGRTFEPKAKAPTPGSGDFCLVTAVPLADIRASLAANGVAIEVGPVERIGARGRMMSVYFRDPDGNLVEVSEYPA</sequence>
<dbReference type="InterPro" id="IPR037523">
    <property type="entry name" value="VOC_core"/>
</dbReference>
<dbReference type="Proteomes" id="UP001271780">
    <property type="component" value="Unassembled WGS sequence"/>
</dbReference>
<dbReference type="RefSeq" id="WP_320260569.1">
    <property type="nucleotide sequence ID" value="NZ_JAVIIX010000020.1"/>
</dbReference>
<comment type="caution">
    <text evidence="3">The sequence shown here is derived from an EMBL/GenBank/DDBJ whole genome shotgun (WGS) entry which is preliminary data.</text>
</comment>
<dbReference type="PROSITE" id="PS51819">
    <property type="entry name" value="VOC"/>
    <property type="match status" value="1"/>
</dbReference>
<dbReference type="InterPro" id="IPR004360">
    <property type="entry name" value="Glyas_Fos-R_dOase_dom"/>
</dbReference>
<dbReference type="PANTHER" id="PTHR21366:SF14">
    <property type="entry name" value="GLYOXALASE DOMAIN-CONTAINING PROTEIN 5"/>
    <property type="match status" value="1"/>
</dbReference>
<dbReference type="InterPro" id="IPR018146">
    <property type="entry name" value="Glyoxalase_1_CS"/>
</dbReference>
<dbReference type="Pfam" id="PF00903">
    <property type="entry name" value="Glyoxalase"/>
    <property type="match status" value="1"/>
</dbReference>